<proteinExistence type="predicted"/>
<dbReference type="SUPFAM" id="SSF52540">
    <property type="entry name" value="P-loop containing nucleoside triphosphate hydrolases"/>
    <property type="match status" value="1"/>
</dbReference>
<feature type="domain" description="Rad51-like C-terminal" evidence="3">
    <location>
        <begin position="86"/>
        <end position="222"/>
    </location>
</feature>
<dbReference type="FunCoup" id="B4NNM1">
    <property type="interactions" value="657"/>
</dbReference>
<evidence type="ECO:0000313" key="5">
    <source>
        <dbReference type="Proteomes" id="UP000007798"/>
    </source>
</evidence>
<dbReference type="OrthoDB" id="336321at2759"/>
<evidence type="ECO:0000259" key="3">
    <source>
        <dbReference type="Pfam" id="PF08423"/>
    </source>
</evidence>
<dbReference type="Pfam" id="PF08423">
    <property type="entry name" value="Rad51"/>
    <property type="match status" value="1"/>
</dbReference>
<gene>
    <name evidence="4" type="primary">Dwil\GK19225</name>
    <name evidence="4" type="ORF">Dwil_GK19225</name>
</gene>
<dbReference type="GO" id="GO:0007131">
    <property type="term" value="P:reciprocal meiotic recombination"/>
    <property type="evidence" value="ECO:0007669"/>
    <property type="project" value="TreeGrafter"/>
</dbReference>
<dbReference type="AlphaFoldDB" id="B4NNM1"/>
<dbReference type="SMR" id="B4NNM1"/>
<dbReference type="HOGENOM" id="CLU_1559131_0_0_1"/>
<dbReference type="GO" id="GO:0008094">
    <property type="term" value="F:ATP-dependent activity, acting on DNA"/>
    <property type="evidence" value="ECO:0007669"/>
    <property type="project" value="TreeGrafter"/>
</dbReference>
<comment type="subcellular location">
    <subcellularLocation>
        <location evidence="1">Nucleus</location>
    </subcellularLocation>
</comment>
<dbReference type="GO" id="GO:0003697">
    <property type="term" value="F:single-stranded DNA binding"/>
    <property type="evidence" value="ECO:0007669"/>
    <property type="project" value="TreeGrafter"/>
</dbReference>
<evidence type="ECO:0000256" key="2">
    <source>
        <dbReference type="ARBA" id="ARBA00023242"/>
    </source>
</evidence>
<dbReference type="GO" id="GO:0005815">
    <property type="term" value="C:microtubule organizing center"/>
    <property type="evidence" value="ECO:0007669"/>
    <property type="project" value="TreeGrafter"/>
</dbReference>
<dbReference type="EMBL" id="CH964282">
    <property type="protein sequence ID" value="EDW85960.2"/>
    <property type="molecule type" value="Genomic_DNA"/>
</dbReference>
<evidence type="ECO:0000313" key="4">
    <source>
        <dbReference type="EMBL" id="EDW85960.2"/>
    </source>
</evidence>
<keyword evidence="5" id="KW-1185">Reference proteome</keyword>
<dbReference type="KEGG" id="dwi:6652160"/>
<dbReference type="GO" id="GO:0000723">
    <property type="term" value="P:telomere maintenance"/>
    <property type="evidence" value="ECO:0007669"/>
    <property type="project" value="TreeGrafter"/>
</dbReference>
<dbReference type="InterPro" id="IPR027417">
    <property type="entry name" value="P-loop_NTPase"/>
</dbReference>
<dbReference type="Gene3D" id="3.40.50.300">
    <property type="entry name" value="P-loop containing nucleotide triphosphate hydrolases"/>
    <property type="match status" value="1"/>
</dbReference>
<evidence type="ECO:0000256" key="1">
    <source>
        <dbReference type="ARBA" id="ARBA00004123"/>
    </source>
</evidence>
<protein>
    <recommendedName>
        <fullName evidence="3">Rad51-like C-terminal domain-containing protein</fullName>
    </recommendedName>
</protein>
<dbReference type="GO" id="GO:0042148">
    <property type="term" value="P:DNA strand invasion"/>
    <property type="evidence" value="ECO:0007669"/>
    <property type="project" value="TreeGrafter"/>
</dbReference>
<dbReference type="Proteomes" id="UP000007798">
    <property type="component" value="Unassembled WGS sequence"/>
</dbReference>
<dbReference type="InParanoid" id="B4NNM1"/>
<dbReference type="GO" id="GO:0000400">
    <property type="term" value="F:four-way junction DNA binding"/>
    <property type="evidence" value="ECO:0007669"/>
    <property type="project" value="TreeGrafter"/>
</dbReference>
<accession>B4NNM1</accession>
<dbReference type="GO" id="GO:0033063">
    <property type="term" value="C:Rad51B-Rad51C-Rad51D-XRCC2 complex"/>
    <property type="evidence" value="ECO:0007669"/>
    <property type="project" value="TreeGrafter"/>
</dbReference>
<reference evidence="4 5" key="1">
    <citation type="journal article" date="2007" name="Nature">
        <title>Evolution of genes and genomes on the Drosophila phylogeny.</title>
        <authorList>
            <consortium name="Drosophila 12 Genomes Consortium"/>
            <person name="Clark A.G."/>
            <person name="Eisen M.B."/>
            <person name="Smith D.R."/>
            <person name="Bergman C.M."/>
            <person name="Oliver B."/>
            <person name="Markow T.A."/>
            <person name="Kaufman T.C."/>
            <person name="Kellis M."/>
            <person name="Gelbart W."/>
            <person name="Iyer V.N."/>
            <person name="Pollard D.A."/>
            <person name="Sackton T.B."/>
            <person name="Larracuente A.M."/>
            <person name="Singh N.D."/>
            <person name="Abad J.P."/>
            <person name="Abt D.N."/>
            <person name="Adryan B."/>
            <person name="Aguade M."/>
            <person name="Akashi H."/>
            <person name="Anderson W.W."/>
            <person name="Aquadro C.F."/>
            <person name="Ardell D.H."/>
            <person name="Arguello R."/>
            <person name="Artieri C.G."/>
            <person name="Barbash D.A."/>
            <person name="Barker D."/>
            <person name="Barsanti P."/>
            <person name="Batterham P."/>
            <person name="Batzoglou S."/>
            <person name="Begun D."/>
            <person name="Bhutkar A."/>
            <person name="Blanco E."/>
            <person name="Bosak S.A."/>
            <person name="Bradley R.K."/>
            <person name="Brand A.D."/>
            <person name="Brent M.R."/>
            <person name="Brooks A.N."/>
            <person name="Brown R.H."/>
            <person name="Butlin R.K."/>
            <person name="Caggese C."/>
            <person name="Calvi B.R."/>
            <person name="Bernardo de Carvalho A."/>
            <person name="Caspi A."/>
            <person name="Castrezana S."/>
            <person name="Celniker S.E."/>
            <person name="Chang J.L."/>
            <person name="Chapple C."/>
            <person name="Chatterji S."/>
            <person name="Chinwalla A."/>
            <person name="Civetta A."/>
            <person name="Clifton S.W."/>
            <person name="Comeron J.M."/>
            <person name="Costello J.C."/>
            <person name="Coyne J.A."/>
            <person name="Daub J."/>
            <person name="David R.G."/>
            <person name="Delcher A.L."/>
            <person name="Delehaunty K."/>
            <person name="Do C.B."/>
            <person name="Ebling H."/>
            <person name="Edwards K."/>
            <person name="Eickbush T."/>
            <person name="Evans J.D."/>
            <person name="Filipski A."/>
            <person name="Findeiss S."/>
            <person name="Freyhult E."/>
            <person name="Fulton L."/>
            <person name="Fulton R."/>
            <person name="Garcia A.C."/>
            <person name="Gardiner A."/>
            <person name="Garfield D.A."/>
            <person name="Garvin B.E."/>
            <person name="Gibson G."/>
            <person name="Gilbert D."/>
            <person name="Gnerre S."/>
            <person name="Godfrey J."/>
            <person name="Good R."/>
            <person name="Gotea V."/>
            <person name="Gravely B."/>
            <person name="Greenberg A.J."/>
            <person name="Griffiths-Jones S."/>
            <person name="Gross S."/>
            <person name="Guigo R."/>
            <person name="Gustafson E.A."/>
            <person name="Haerty W."/>
            <person name="Hahn M.W."/>
            <person name="Halligan D.L."/>
            <person name="Halpern A.L."/>
            <person name="Halter G.M."/>
            <person name="Han M.V."/>
            <person name="Heger A."/>
            <person name="Hillier L."/>
            <person name="Hinrichs A.S."/>
            <person name="Holmes I."/>
            <person name="Hoskins R.A."/>
            <person name="Hubisz M.J."/>
            <person name="Hultmark D."/>
            <person name="Huntley M.A."/>
            <person name="Jaffe D.B."/>
            <person name="Jagadeeshan S."/>
            <person name="Jeck W.R."/>
            <person name="Johnson J."/>
            <person name="Jones C.D."/>
            <person name="Jordan W.C."/>
            <person name="Karpen G.H."/>
            <person name="Kataoka E."/>
            <person name="Keightley P.D."/>
            <person name="Kheradpour P."/>
            <person name="Kirkness E.F."/>
            <person name="Koerich L.B."/>
            <person name="Kristiansen K."/>
            <person name="Kudrna D."/>
            <person name="Kulathinal R.J."/>
            <person name="Kumar S."/>
            <person name="Kwok R."/>
            <person name="Lander E."/>
            <person name="Langley C.H."/>
            <person name="Lapoint R."/>
            <person name="Lazzaro B.P."/>
            <person name="Lee S.J."/>
            <person name="Levesque L."/>
            <person name="Li R."/>
            <person name="Lin C.F."/>
            <person name="Lin M.F."/>
            <person name="Lindblad-Toh K."/>
            <person name="Llopart A."/>
            <person name="Long M."/>
            <person name="Low L."/>
            <person name="Lozovsky E."/>
            <person name="Lu J."/>
            <person name="Luo M."/>
            <person name="Machado C.A."/>
            <person name="Makalowski W."/>
            <person name="Marzo M."/>
            <person name="Matsuda M."/>
            <person name="Matzkin L."/>
            <person name="McAllister B."/>
            <person name="McBride C.S."/>
            <person name="McKernan B."/>
            <person name="McKernan K."/>
            <person name="Mendez-Lago M."/>
            <person name="Minx P."/>
            <person name="Mollenhauer M.U."/>
            <person name="Montooth K."/>
            <person name="Mount S.M."/>
            <person name="Mu X."/>
            <person name="Myers E."/>
            <person name="Negre B."/>
            <person name="Newfeld S."/>
            <person name="Nielsen R."/>
            <person name="Noor M.A."/>
            <person name="O'Grady P."/>
            <person name="Pachter L."/>
            <person name="Papaceit M."/>
            <person name="Parisi M.J."/>
            <person name="Parisi M."/>
            <person name="Parts L."/>
            <person name="Pedersen J.S."/>
            <person name="Pesole G."/>
            <person name="Phillippy A.M."/>
            <person name="Ponting C.P."/>
            <person name="Pop M."/>
            <person name="Porcelli D."/>
            <person name="Powell J.R."/>
            <person name="Prohaska S."/>
            <person name="Pruitt K."/>
            <person name="Puig M."/>
            <person name="Quesneville H."/>
            <person name="Ram K.R."/>
            <person name="Rand D."/>
            <person name="Rasmussen M.D."/>
            <person name="Reed L.K."/>
            <person name="Reenan R."/>
            <person name="Reily A."/>
            <person name="Remington K.A."/>
            <person name="Rieger T.T."/>
            <person name="Ritchie M.G."/>
            <person name="Robin C."/>
            <person name="Rogers Y.H."/>
            <person name="Rohde C."/>
            <person name="Rozas J."/>
            <person name="Rubenfield M.J."/>
            <person name="Ruiz A."/>
            <person name="Russo S."/>
            <person name="Salzberg S.L."/>
            <person name="Sanchez-Gracia A."/>
            <person name="Saranga D.J."/>
            <person name="Sato H."/>
            <person name="Schaeffer S.W."/>
            <person name="Schatz M.C."/>
            <person name="Schlenke T."/>
            <person name="Schwartz R."/>
            <person name="Segarra C."/>
            <person name="Singh R.S."/>
            <person name="Sirot L."/>
            <person name="Sirota M."/>
            <person name="Sisneros N.B."/>
            <person name="Smith C.D."/>
            <person name="Smith T.F."/>
            <person name="Spieth J."/>
            <person name="Stage D.E."/>
            <person name="Stark A."/>
            <person name="Stephan W."/>
            <person name="Strausberg R.L."/>
            <person name="Strempel S."/>
            <person name="Sturgill D."/>
            <person name="Sutton G."/>
            <person name="Sutton G.G."/>
            <person name="Tao W."/>
            <person name="Teichmann S."/>
            <person name="Tobari Y.N."/>
            <person name="Tomimura Y."/>
            <person name="Tsolas J.M."/>
            <person name="Valente V.L."/>
            <person name="Venter E."/>
            <person name="Venter J.C."/>
            <person name="Vicario S."/>
            <person name="Vieira F.G."/>
            <person name="Vilella A.J."/>
            <person name="Villasante A."/>
            <person name="Walenz B."/>
            <person name="Wang J."/>
            <person name="Wasserman M."/>
            <person name="Watts T."/>
            <person name="Wilson D."/>
            <person name="Wilson R.K."/>
            <person name="Wing R.A."/>
            <person name="Wolfner M.F."/>
            <person name="Wong A."/>
            <person name="Wong G.K."/>
            <person name="Wu C.I."/>
            <person name="Wu G."/>
            <person name="Yamamoto D."/>
            <person name="Yang H.P."/>
            <person name="Yang S.P."/>
            <person name="Yorke J.A."/>
            <person name="Yoshida K."/>
            <person name="Zdobnov E."/>
            <person name="Zhang P."/>
            <person name="Zhang Y."/>
            <person name="Zimin A.V."/>
            <person name="Baldwin J."/>
            <person name="Abdouelleil A."/>
            <person name="Abdulkadir J."/>
            <person name="Abebe A."/>
            <person name="Abera B."/>
            <person name="Abreu J."/>
            <person name="Acer S.C."/>
            <person name="Aftuck L."/>
            <person name="Alexander A."/>
            <person name="An P."/>
            <person name="Anderson E."/>
            <person name="Anderson S."/>
            <person name="Arachi H."/>
            <person name="Azer M."/>
            <person name="Bachantsang P."/>
            <person name="Barry A."/>
            <person name="Bayul T."/>
            <person name="Berlin A."/>
            <person name="Bessette D."/>
            <person name="Bloom T."/>
            <person name="Blye J."/>
            <person name="Boguslavskiy L."/>
            <person name="Bonnet C."/>
            <person name="Boukhgalter B."/>
            <person name="Bourzgui I."/>
            <person name="Brown A."/>
            <person name="Cahill P."/>
            <person name="Channer S."/>
            <person name="Cheshatsang Y."/>
            <person name="Chuda L."/>
            <person name="Citroen M."/>
            <person name="Collymore A."/>
            <person name="Cooke P."/>
            <person name="Costello M."/>
            <person name="D'Aco K."/>
            <person name="Daza R."/>
            <person name="De Haan G."/>
            <person name="DeGray S."/>
            <person name="DeMaso C."/>
            <person name="Dhargay N."/>
            <person name="Dooley K."/>
            <person name="Dooley E."/>
            <person name="Doricent M."/>
            <person name="Dorje P."/>
            <person name="Dorjee K."/>
            <person name="Dupes A."/>
            <person name="Elong R."/>
            <person name="Falk J."/>
            <person name="Farina A."/>
            <person name="Faro S."/>
            <person name="Ferguson D."/>
            <person name="Fisher S."/>
            <person name="Foley C.D."/>
            <person name="Franke A."/>
            <person name="Friedrich D."/>
            <person name="Gadbois L."/>
            <person name="Gearin G."/>
            <person name="Gearin C.R."/>
            <person name="Giannoukos G."/>
            <person name="Goode T."/>
            <person name="Graham J."/>
            <person name="Grandbois E."/>
            <person name="Grewal S."/>
            <person name="Gyaltsen K."/>
            <person name="Hafez N."/>
            <person name="Hagos B."/>
            <person name="Hall J."/>
            <person name="Henson C."/>
            <person name="Hollinger A."/>
            <person name="Honan T."/>
            <person name="Huard M.D."/>
            <person name="Hughes L."/>
            <person name="Hurhula B."/>
            <person name="Husby M.E."/>
            <person name="Kamat A."/>
            <person name="Kanga B."/>
            <person name="Kashin S."/>
            <person name="Khazanovich D."/>
            <person name="Kisner P."/>
            <person name="Lance K."/>
            <person name="Lara M."/>
            <person name="Lee W."/>
            <person name="Lennon N."/>
            <person name="Letendre F."/>
            <person name="LeVine R."/>
            <person name="Lipovsky A."/>
            <person name="Liu X."/>
            <person name="Liu J."/>
            <person name="Liu S."/>
            <person name="Lokyitsang T."/>
            <person name="Lokyitsang Y."/>
            <person name="Lubonja R."/>
            <person name="Lui A."/>
            <person name="MacDonald P."/>
            <person name="Magnisalis V."/>
            <person name="Maru K."/>
            <person name="Matthews C."/>
            <person name="McCusker W."/>
            <person name="McDonough S."/>
            <person name="Mehta T."/>
            <person name="Meldrim J."/>
            <person name="Meneus L."/>
            <person name="Mihai O."/>
            <person name="Mihalev A."/>
            <person name="Mihova T."/>
            <person name="Mittelman R."/>
            <person name="Mlenga V."/>
            <person name="Montmayeur A."/>
            <person name="Mulrain L."/>
            <person name="Navidi A."/>
            <person name="Naylor J."/>
            <person name="Negash T."/>
            <person name="Nguyen T."/>
            <person name="Nguyen N."/>
            <person name="Nicol R."/>
            <person name="Norbu C."/>
            <person name="Norbu N."/>
            <person name="Novod N."/>
            <person name="O'Neill B."/>
            <person name="Osman S."/>
            <person name="Markiewicz E."/>
            <person name="Oyono O.L."/>
            <person name="Patti C."/>
            <person name="Phunkhang P."/>
            <person name="Pierre F."/>
            <person name="Priest M."/>
            <person name="Raghuraman S."/>
            <person name="Rege F."/>
            <person name="Reyes R."/>
            <person name="Rise C."/>
            <person name="Rogov P."/>
            <person name="Ross K."/>
            <person name="Ryan E."/>
            <person name="Settipalli S."/>
            <person name="Shea T."/>
            <person name="Sherpa N."/>
            <person name="Shi L."/>
            <person name="Shih D."/>
            <person name="Sparrow T."/>
            <person name="Spaulding J."/>
            <person name="Stalker J."/>
            <person name="Stange-Thomann N."/>
            <person name="Stavropoulos S."/>
            <person name="Stone C."/>
            <person name="Strader C."/>
            <person name="Tesfaye S."/>
            <person name="Thomson T."/>
            <person name="Thoulutsang Y."/>
            <person name="Thoulutsang D."/>
            <person name="Topham K."/>
            <person name="Topping I."/>
            <person name="Tsamla T."/>
            <person name="Vassiliev H."/>
            <person name="Vo A."/>
            <person name="Wangchuk T."/>
            <person name="Wangdi T."/>
            <person name="Weiand M."/>
            <person name="Wilkinson J."/>
            <person name="Wilson A."/>
            <person name="Yadav S."/>
            <person name="Young G."/>
            <person name="Yu Q."/>
            <person name="Zembek L."/>
            <person name="Zhong D."/>
            <person name="Zimmer A."/>
            <person name="Zwirko Z."/>
            <person name="Jaffe D.B."/>
            <person name="Alvarez P."/>
            <person name="Brockman W."/>
            <person name="Butler J."/>
            <person name="Chin C."/>
            <person name="Gnerre S."/>
            <person name="Grabherr M."/>
            <person name="Kleber M."/>
            <person name="Mauceli E."/>
            <person name="MacCallum I."/>
        </authorList>
    </citation>
    <scope>NUCLEOTIDE SEQUENCE [LARGE SCALE GENOMIC DNA]</scope>
    <source>
        <strain evidence="5">Tucson 14030-0811.24</strain>
    </source>
</reference>
<dbReference type="InterPro" id="IPR013632">
    <property type="entry name" value="Rad51_C"/>
</dbReference>
<dbReference type="GO" id="GO:0000724">
    <property type="term" value="P:double-strand break repair via homologous recombination"/>
    <property type="evidence" value="ECO:0007669"/>
    <property type="project" value="TreeGrafter"/>
</dbReference>
<dbReference type="STRING" id="7260.B4NNM1"/>
<organism evidence="4 5">
    <name type="scientific">Drosophila willistoni</name>
    <name type="common">Fruit fly</name>
    <dbReference type="NCBI Taxonomy" id="7260"/>
    <lineage>
        <taxon>Eukaryota</taxon>
        <taxon>Metazoa</taxon>
        <taxon>Ecdysozoa</taxon>
        <taxon>Arthropoda</taxon>
        <taxon>Hexapoda</taxon>
        <taxon>Insecta</taxon>
        <taxon>Pterygota</taxon>
        <taxon>Neoptera</taxon>
        <taxon>Endopterygota</taxon>
        <taxon>Diptera</taxon>
        <taxon>Brachycera</taxon>
        <taxon>Muscomorpha</taxon>
        <taxon>Ephydroidea</taxon>
        <taxon>Drosophilidae</taxon>
        <taxon>Drosophila</taxon>
        <taxon>Sophophora</taxon>
    </lineage>
</organism>
<keyword evidence="2" id="KW-0539">Nucleus</keyword>
<dbReference type="PANTHER" id="PTHR46457:SF1">
    <property type="entry name" value="DNA REPAIR PROTEIN RAD51 HOMOLOG 4"/>
    <property type="match status" value="1"/>
</dbReference>
<dbReference type="InterPro" id="IPR051988">
    <property type="entry name" value="HRR_RAD51_Paralog"/>
</dbReference>
<name>B4NNM1_DROWI</name>
<sequence length="275" mass="31551">MDLRNFLKQTLRGKELTEYQYNLLAKNDIETVQEFLKADLPKLQILLDIKKPHSVYDIKVELIDLLGKEKKCTFATLYEEEKQNNLDHGTGIEELDKLLEAIGQPFPRVWEIYGEAGVGKTEMMYTFAINFVCQQREQPRHVLFIDCKGDFESKRILQILQELKYPQPDEAMKAIKVVNVFSDEHIIAVLQALLKQRLEKLEEALAIGLLLIDCLPACFLHLRSKNERMLANSQLTTVASLLRRLNASGVGCIVGNASFPRDELGKYQRICLLDK</sequence>
<dbReference type="GO" id="GO:0005657">
    <property type="term" value="C:replication fork"/>
    <property type="evidence" value="ECO:0007669"/>
    <property type="project" value="TreeGrafter"/>
</dbReference>
<dbReference type="PANTHER" id="PTHR46457">
    <property type="entry name" value="DNA REPAIR PROTEIN RAD51 HOMOLOG 4"/>
    <property type="match status" value="1"/>
</dbReference>